<dbReference type="PANTHER" id="PTHR30006:SF3">
    <property type="entry name" value="THIAMINE-BINDING PERIPLASMIC PROTEIN"/>
    <property type="match status" value="1"/>
</dbReference>
<evidence type="ECO:0000313" key="7">
    <source>
        <dbReference type="EMBL" id="RPE86388.1"/>
    </source>
</evidence>
<dbReference type="NCBIfam" id="TIGR01254">
    <property type="entry name" value="sfuA"/>
    <property type="match status" value="1"/>
</dbReference>
<comment type="subcellular location">
    <subcellularLocation>
        <location evidence="1">Periplasm</location>
    </subcellularLocation>
</comment>
<dbReference type="InterPro" id="IPR005948">
    <property type="entry name" value="ThiB-like"/>
</dbReference>
<dbReference type="Gene3D" id="3.40.190.10">
    <property type="entry name" value="Periplasmic binding protein-like II"/>
    <property type="match status" value="2"/>
</dbReference>
<gene>
    <name evidence="7" type="ORF">EDC46_0786</name>
</gene>
<protein>
    <submittedName>
        <fullName evidence="7">Thiamine transport system substrate-binding protein</fullName>
    </submittedName>
</protein>
<dbReference type="OrthoDB" id="8013425at2"/>
<evidence type="ECO:0000313" key="8">
    <source>
        <dbReference type="Proteomes" id="UP000281691"/>
    </source>
</evidence>
<dbReference type="GO" id="GO:0030976">
    <property type="term" value="F:thiamine pyrophosphate binding"/>
    <property type="evidence" value="ECO:0007669"/>
    <property type="project" value="TreeGrafter"/>
</dbReference>
<accession>A0A3N4VTM6</accession>
<keyword evidence="8" id="KW-1185">Reference proteome</keyword>
<comment type="caution">
    <text evidence="7">The sequence shown here is derived from an EMBL/GenBank/DDBJ whole genome shotgun (WGS) entry which is preliminary data.</text>
</comment>
<reference evidence="7 8" key="1">
    <citation type="submission" date="2018-11" db="EMBL/GenBank/DDBJ databases">
        <title>Genomic Encyclopedia of Type Strains, Phase IV (KMG-IV): sequencing the most valuable type-strain genomes for metagenomic binning, comparative biology and taxonomic classification.</title>
        <authorList>
            <person name="Goeker M."/>
        </authorList>
    </citation>
    <scope>NUCLEOTIDE SEQUENCE [LARGE SCALE GENOMIC DNA]</scope>
    <source>
        <strain evidence="7 8">DSM 27238</strain>
    </source>
</reference>
<proteinExistence type="inferred from homology"/>
<dbReference type="Pfam" id="PF13531">
    <property type="entry name" value="SBP_bac_11"/>
    <property type="match status" value="1"/>
</dbReference>
<sequence>MKLKTILALSSLGLCLNSFASQPTLTVYTYNSFANSWGAAKKLEPLFEQQCQCDLKFIPFENGVTMFNRIRLEGKKSKADVMLGIDNFLISEAERSGLFIEHNLDQNSLNLPTTWQNKTFVPYDYSEYAFIYDKRKVITPPQSLKELVGRQDLKIIYQDPRTSTVGRGLLFWINQVYGQNAGQAWKTLAKHTVTIGKGWSETYSAFLKGEADLVLSYTTSPLYHQWHEQDNSKIAAPFSEGHLLQIEVGAITKTSKNPTLAREFLHFLQQPEAQEIIAYHNVMKPVIKLNTSKFNQLPNYSPLEFTQPDTTVVKQWLATWQKAISQ</sequence>
<dbReference type="GO" id="GO:0030975">
    <property type="term" value="F:thiamine binding"/>
    <property type="evidence" value="ECO:0007669"/>
    <property type="project" value="InterPro"/>
</dbReference>
<keyword evidence="5" id="KW-0574">Periplasm</keyword>
<evidence type="ECO:0000256" key="3">
    <source>
        <dbReference type="ARBA" id="ARBA00022448"/>
    </source>
</evidence>
<keyword evidence="4 6" id="KW-0732">Signal</keyword>
<dbReference type="InterPro" id="IPR005967">
    <property type="entry name" value="ThiB"/>
</dbReference>
<evidence type="ECO:0000256" key="4">
    <source>
        <dbReference type="ARBA" id="ARBA00022729"/>
    </source>
</evidence>
<evidence type="ECO:0000256" key="2">
    <source>
        <dbReference type="ARBA" id="ARBA00008520"/>
    </source>
</evidence>
<dbReference type="AlphaFoldDB" id="A0A3N4VTM6"/>
<dbReference type="GO" id="GO:0030288">
    <property type="term" value="C:outer membrane-bounded periplasmic space"/>
    <property type="evidence" value="ECO:0007669"/>
    <property type="project" value="InterPro"/>
</dbReference>
<dbReference type="GO" id="GO:0015888">
    <property type="term" value="P:thiamine transport"/>
    <property type="evidence" value="ECO:0007669"/>
    <property type="project" value="InterPro"/>
</dbReference>
<keyword evidence="3" id="KW-0813">Transport</keyword>
<dbReference type="SUPFAM" id="SSF53850">
    <property type="entry name" value="Periplasmic binding protein-like II"/>
    <property type="match status" value="1"/>
</dbReference>
<name>A0A3N4VTM6_9PAST</name>
<evidence type="ECO:0000256" key="6">
    <source>
        <dbReference type="SAM" id="SignalP"/>
    </source>
</evidence>
<evidence type="ECO:0000256" key="1">
    <source>
        <dbReference type="ARBA" id="ARBA00004418"/>
    </source>
</evidence>
<organism evidence="7 8">
    <name type="scientific">Vespertiliibacter pulmonis</name>
    <dbReference type="NCBI Taxonomy" id="1443036"/>
    <lineage>
        <taxon>Bacteria</taxon>
        <taxon>Pseudomonadati</taxon>
        <taxon>Pseudomonadota</taxon>
        <taxon>Gammaproteobacteria</taxon>
        <taxon>Pasteurellales</taxon>
        <taxon>Pasteurellaceae</taxon>
        <taxon>Vespertiliibacter</taxon>
    </lineage>
</organism>
<dbReference type="Proteomes" id="UP000281691">
    <property type="component" value="Unassembled WGS sequence"/>
</dbReference>
<dbReference type="NCBIfam" id="TIGR01276">
    <property type="entry name" value="thiB"/>
    <property type="match status" value="1"/>
</dbReference>
<dbReference type="RefSeq" id="WP_124210921.1">
    <property type="nucleotide sequence ID" value="NZ_CP016615.1"/>
</dbReference>
<dbReference type="EMBL" id="RKQP01000001">
    <property type="protein sequence ID" value="RPE86388.1"/>
    <property type="molecule type" value="Genomic_DNA"/>
</dbReference>
<feature type="signal peptide" evidence="6">
    <location>
        <begin position="1"/>
        <end position="20"/>
    </location>
</feature>
<evidence type="ECO:0000256" key="5">
    <source>
        <dbReference type="ARBA" id="ARBA00022764"/>
    </source>
</evidence>
<comment type="similarity">
    <text evidence="2">Belongs to the bacterial solute-binding protein 1 family.</text>
</comment>
<dbReference type="PANTHER" id="PTHR30006">
    <property type="entry name" value="THIAMINE-BINDING PERIPLASMIC PROTEIN-RELATED"/>
    <property type="match status" value="1"/>
</dbReference>
<feature type="chain" id="PRO_5017925014" evidence="6">
    <location>
        <begin position="21"/>
        <end position="326"/>
    </location>
</feature>